<accession>A0A0D0C068</accession>
<dbReference type="HOGENOM" id="CLU_3033986_0_0_1"/>
<feature type="transmembrane region" description="Helical" evidence="1">
    <location>
        <begin position="34"/>
        <end position="53"/>
    </location>
</feature>
<reference evidence="2 3" key="1">
    <citation type="submission" date="2014-04" db="EMBL/GenBank/DDBJ databases">
        <authorList>
            <consortium name="DOE Joint Genome Institute"/>
            <person name="Kuo A."/>
            <person name="Ruytinx J."/>
            <person name="Rineau F."/>
            <person name="Colpaert J."/>
            <person name="Kohler A."/>
            <person name="Nagy L.G."/>
            <person name="Floudas D."/>
            <person name="Copeland A."/>
            <person name="Barry K.W."/>
            <person name="Cichocki N."/>
            <person name="Veneault-Fourrey C."/>
            <person name="LaButti K."/>
            <person name="Lindquist E.A."/>
            <person name="Lipzen A."/>
            <person name="Lundell T."/>
            <person name="Morin E."/>
            <person name="Murat C."/>
            <person name="Sun H."/>
            <person name="Tunlid A."/>
            <person name="Henrissat B."/>
            <person name="Grigoriev I.V."/>
            <person name="Hibbett D.S."/>
            <person name="Martin F."/>
            <person name="Nordberg H.P."/>
            <person name="Cantor M.N."/>
            <person name="Hua S.X."/>
        </authorList>
    </citation>
    <scope>NUCLEOTIDE SEQUENCE [LARGE SCALE GENOMIC DNA]</scope>
    <source>
        <strain evidence="2 3">UH-Slu-Lm8-n1</strain>
    </source>
</reference>
<keyword evidence="1" id="KW-0812">Transmembrane</keyword>
<keyword evidence="1" id="KW-1133">Transmembrane helix</keyword>
<keyword evidence="3" id="KW-1185">Reference proteome</keyword>
<proteinExistence type="predicted"/>
<dbReference type="InParanoid" id="A0A0D0C068"/>
<dbReference type="EMBL" id="KN835138">
    <property type="protein sequence ID" value="KIK48348.1"/>
    <property type="molecule type" value="Genomic_DNA"/>
</dbReference>
<organism evidence="2 3">
    <name type="scientific">Suillus luteus UH-Slu-Lm8-n1</name>
    <dbReference type="NCBI Taxonomy" id="930992"/>
    <lineage>
        <taxon>Eukaryota</taxon>
        <taxon>Fungi</taxon>
        <taxon>Dikarya</taxon>
        <taxon>Basidiomycota</taxon>
        <taxon>Agaricomycotina</taxon>
        <taxon>Agaricomycetes</taxon>
        <taxon>Agaricomycetidae</taxon>
        <taxon>Boletales</taxon>
        <taxon>Suillineae</taxon>
        <taxon>Suillaceae</taxon>
        <taxon>Suillus</taxon>
    </lineage>
</organism>
<evidence type="ECO:0000313" key="3">
    <source>
        <dbReference type="Proteomes" id="UP000054485"/>
    </source>
</evidence>
<reference evidence="3" key="2">
    <citation type="submission" date="2015-01" db="EMBL/GenBank/DDBJ databases">
        <title>Evolutionary Origins and Diversification of the Mycorrhizal Mutualists.</title>
        <authorList>
            <consortium name="DOE Joint Genome Institute"/>
            <consortium name="Mycorrhizal Genomics Consortium"/>
            <person name="Kohler A."/>
            <person name="Kuo A."/>
            <person name="Nagy L.G."/>
            <person name="Floudas D."/>
            <person name="Copeland A."/>
            <person name="Barry K.W."/>
            <person name="Cichocki N."/>
            <person name="Veneault-Fourrey C."/>
            <person name="LaButti K."/>
            <person name="Lindquist E.A."/>
            <person name="Lipzen A."/>
            <person name="Lundell T."/>
            <person name="Morin E."/>
            <person name="Murat C."/>
            <person name="Riley R."/>
            <person name="Ohm R."/>
            <person name="Sun H."/>
            <person name="Tunlid A."/>
            <person name="Henrissat B."/>
            <person name="Grigoriev I.V."/>
            <person name="Hibbett D.S."/>
            <person name="Martin F."/>
        </authorList>
    </citation>
    <scope>NUCLEOTIDE SEQUENCE [LARGE SCALE GENOMIC DNA]</scope>
    <source>
        <strain evidence="3">UH-Slu-Lm8-n1</strain>
    </source>
</reference>
<protein>
    <submittedName>
        <fullName evidence="2">Uncharacterized protein</fullName>
    </submittedName>
</protein>
<dbReference type="AlphaFoldDB" id="A0A0D0C068"/>
<gene>
    <name evidence="2" type="ORF">CY34DRAFT_666032</name>
</gene>
<sequence>MIFGRLFLFLLTGLRLLSILGPLTFFCYLLSDLMSLMCLRFYLTLCSILAFLCSK</sequence>
<evidence type="ECO:0000256" key="1">
    <source>
        <dbReference type="SAM" id="Phobius"/>
    </source>
</evidence>
<keyword evidence="1" id="KW-0472">Membrane</keyword>
<dbReference type="Proteomes" id="UP000054485">
    <property type="component" value="Unassembled WGS sequence"/>
</dbReference>
<name>A0A0D0C068_9AGAM</name>
<evidence type="ECO:0000313" key="2">
    <source>
        <dbReference type="EMBL" id="KIK48348.1"/>
    </source>
</evidence>